<organism evidence="2 3">
    <name type="scientific">Microbacterium stercoris</name>
    <dbReference type="NCBI Taxonomy" id="2820289"/>
    <lineage>
        <taxon>Bacteria</taxon>
        <taxon>Bacillati</taxon>
        <taxon>Actinomycetota</taxon>
        <taxon>Actinomycetes</taxon>
        <taxon>Micrococcales</taxon>
        <taxon>Microbacteriaceae</taxon>
        <taxon>Microbacterium</taxon>
    </lineage>
</organism>
<evidence type="ECO:0000313" key="3">
    <source>
        <dbReference type="Proteomes" id="UP000680132"/>
    </source>
</evidence>
<dbReference type="InterPro" id="IPR001375">
    <property type="entry name" value="Peptidase_S9_cat"/>
</dbReference>
<dbReference type="EMBL" id="JAGFOA010000002">
    <property type="protein sequence ID" value="MBO3663366.1"/>
    <property type="molecule type" value="Genomic_DNA"/>
</dbReference>
<dbReference type="InterPro" id="IPR050585">
    <property type="entry name" value="Xaa-Pro_dipeptidyl-ppase/CocE"/>
</dbReference>
<dbReference type="PANTHER" id="PTHR43056">
    <property type="entry name" value="PEPTIDASE S9 PROLYL OLIGOPEPTIDASE"/>
    <property type="match status" value="1"/>
</dbReference>
<dbReference type="PANTHER" id="PTHR43056:SF5">
    <property type="entry name" value="PEPTIDASE S9 PROLYL OLIGOPEPTIDASE CATALYTIC DOMAIN-CONTAINING PROTEIN"/>
    <property type="match status" value="1"/>
</dbReference>
<gene>
    <name evidence="2" type="ORF">J5V96_07555</name>
</gene>
<dbReference type="Gene3D" id="3.40.50.1820">
    <property type="entry name" value="alpha/beta hydrolase"/>
    <property type="match status" value="1"/>
</dbReference>
<feature type="domain" description="Peptidase S9 prolyl oligopeptidase catalytic" evidence="1">
    <location>
        <begin position="446"/>
        <end position="651"/>
    </location>
</feature>
<dbReference type="AlphaFoldDB" id="A0A939QPY6"/>
<dbReference type="SUPFAM" id="SSF69322">
    <property type="entry name" value="Tricorn protease domain 2"/>
    <property type="match status" value="1"/>
</dbReference>
<dbReference type="Proteomes" id="UP000680132">
    <property type="component" value="Unassembled WGS sequence"/>
</dbReference>
<protein>
    <submittedName>
        <fullName evidence="2">S9 family peptidase</fullName>
    </submittedName>
</protein>
<comment type="caution">
    <text evidence="2">The sequence shown here is derived from an EMBL/GenBank/DDBJ whole genome shotgun (WGS) entry which is preliminary data.</text>
</comment>
<keyword evidence="3" id="KW-1185">Reference proteome</keyword>
<dbReference type="Pfam" id="PF00326">
    <property type="entry name" value="Peptidase_S9"/>
    <property type="match status" value="1"/>
</dbReference>
<evidence type="ECO:0000313" key="2">
    <source>
        <dbReference type="EMBL" id="MBO3663366.1"/>
    </source>
</evidence>
<sequence length="663" mass="70273">MTRSTLPYGSWPSPIAASDIAGGAPRLDGARFVGPSAEIWWSESIPSEKGRQAVLRRTAEQPEVLLPAPWSARSRVHEYGGGAWTTTDDGDLLFVEASDQRVYRMTPGADPQPLTPGGLGMSFGDLTLVPAPDGTPVLWAVRETVDEHHAVTRDIVTIPLDGSAAGDAGAIVRVVAGSDFLAYPTPRGDRLAWIAWNHPDMPWDASELRVGRIGEDGTVAEFHTVAGGHTELGPISALQPQWTADDELLVSTDPVLDHLHPHGSGRWNLRLIHLDGSTTTEPVTVGRADADTGGPLWNLGARWYGRLDDGRVVAVRTHGTDTLVLLDPALGAFEPLDTPLTGGTLIRDVRGSRVLLTGAGAQVPGGLWLLDVDSRTLEAVRGGTSPLSPEWLPLAQAHTFDGPNGPVHAFAYPPTNPDVQAPEGELPPYLVLVHGGPTAHVSGELSLAVAYFTSRGIGVLDVNYGGSTGYGRAYRERLKGRWGIADVADVAAAARGLADAGLADPRRIAIKGGSAGGWTVLCAVADTDAFAAGISRYGVADLRKLVEDTHDFEARYLDGLVGPLPAAEPLYVSRSPLSRPETLRTPLLILQGSEDPVVPPSQSEALRDALAANGVPHAYILFEGESHGFRQATTVIRAFESELSFLGRILGFETPGVPAIELD</sequence>
<name>A0A939QPY6_9MICO</name>
<dbReference type="GO" id="GO:0008236">
    <property type="term" value="F:serine-type peptidase activity"/>
    <property type="evidence" value="ECO:0007669"/>
    <property type="project" value="InterPro"/>
</dbReference>
<accession>A0A939QPY6</accession>
<reference evidence="2" key="1">
    <citation type="submission" date="2021-03" db="EMBL/GenBank/DDBJ databases">
        <title>Microbacterium sp. nov., a novel actinobacterium isolated from cow dung.</title>
        <authorList>
            <person name="Zhang L."/>
        </authorList>
    </citation>
    <scope>NUCLEOTIDE SEQUENCE</scope>
    <source>
        <strain evidence="2">NEAU-LLB</strain>
    </source>
</reference>
<dbReference type="GO" id="GO:0006508">
    <property type="term" value="P:proteolysis"/>
    <property type="evidence" value="ECO:0007669"/>
    <property type="project" value="InterPro"/>
</dbReference>
<dbReference type="InterPro" id="IPR029058">
    <property type="entry name" value="AB_hydrolase_fold"/>
</dbReference>
<dbReference type="SUPFAM" id="SSF53474">
    <property type="entry name" value="alpha/beta-Hydrolases"/>
    <property type="match status" value="1"/>
</dbReference>
<dbReference type="RefSeq" id="WP_208502267.1">
    <property type="nucleotide sequence ID" value="NZ_JAGFOA010000002.1"/>
</dbReference>
<proteinExistence type="predicted"/>
<evidence type="ECO:0000259" key="1">
    <source>
        <dbReference type="Pfam" id="PF00326"/>
    </source>
</evidence>